<dbReference type="AlphaFoldDB" id="A0A644XNH9"/>
<dbReference type="EMBL" id="VSSQ01002782">
    <property type="protein sequence ID" value="MPM17361.1"/>
    <property type="molecule type" value="Genomic_DNA"/>
</dbReference>
<reference evidence="1" key="1">
    <citation type="submission" date="2019-08" db="EMBL/GenBank/DDBJ databases">
        <authorList>
            <person name="Kucharzyk K."/>
            <person name="Murdoch R.W."/>
            <person name="Higgins S."/>
            <person name="Loffler F."/>
        </authorList>
    </citation>
    <scope>NUCLEOTIDE SEQUENCE</scope>
</reference>
<gene>
    <name evidence="1" type="ORF">SDC9_63750</name>
</gene>
<proteinExistence type="predicted"/>
<comment type="caution">
    <text evidence="1">The sequence shown here is derived from an EMBL/GenBank/DDBJ whole genome shotgun (WGS) entry which is preliminary data.</text>
</comment>
<sequence length="315" mass="35714">MQNELRFKIGEIEFEARGEADIIAREREAFVNNLLPIAVDAIARTKASHQSGYIEEQETIENISETEILQIESKLSTTNTLGDLSRKSLSNFISQNNVVSDQDFVIFAAYYDEKRNNTKDFSSEDVKRFYSEARKPEYSNISMLMNILVKKGFIMDSPASLKSIPKKYILTAEGINYVQTFEPKESINIKKGSLKSKKPRAKIESVFTNLSADDLHLKNYPEIKSQKNFKNQMLLTLYVVSNEGLGDAFSVDDVQCIMTDILGLPATNDQIGGVFKNNRTWFKSEPDPKNKKAYKRKLLQGAKDFAQSIIEGENC</sequence>
<name>A0A644XNH9_9ZZZZ</name>
<protein>
    <submittedName>
        <fullName evidence="1">Uncharacterized protein</fullName>
    </submittedName>
</protein>
<evidence type="ECO:0000313" key="1">
    <source>
        <dbReference type="EMBL" id="MPM17361.1"/>
    </source>
</evidence>
<accession>A0A644XNH9</accession>
<organism evidence="1">
    <name type="scientific">bioreactor metagenome</name>
    <dbReference type="NCBI Taxonomy" id="1076179"/>
    <lineage>
        <taxon>unclassified sequences</taxon>
        <taxon>metagenomes</taxon>
        <taxon>ecological metagenomes</taxon>
    </lineage>
</organism>